<name>A0A365MXY8_GIBIN</name>
<dbReference type="AlphaFoldDB" id="A0A365MXY8"/>
<feature type="region of interest" description="Disordered" evidence="1">
    <location>
        <begin position="783"/>
        <end position="807"/>
    </location>
</feature>
<organism evidence="3 4">
    <name type="scientific">Gibberella intermedia</name>
    <name type="common">Bulb rot disease fungus</name>
    <name type="synonym">Fusarium proliferatum</name>
    <dbReference type="NCBI Taxonomy" id="948311"/>
    <lineage>
        <taxon>Eukaryota</taxon>
        <taxon>Fungi</taxon>
        <taxon>Dikarya</taxon>
        <taxon>Ascomycota</taxon>
        <taxon>Pezizomycotina</taxon>
        <taxon>Sordariomycetes</taxon>
        <taxon>Hypocreomycetidae</taxon>
        <taxon>Hypocreales</taxon>
        <taxon>Nectriaceae</taxon>
        <taxon>Fusarium</taxon>
        <taxon>Fusarium fujikuroi species complex</taxon>
    </lineage>
</organism>
<accession>A0A365MXY8</accession>
<evidence type="ECO:0000313" key="4">
    <source>
        <dbReference type="Proteomes" id="UP000251714"/>
    </source>
</evidence>
<reference evidence="3 4" key="1">
    <citation type="submission" date="2017-12" db="EMBL/GenBank/DDBJ databases">
        <title>Genome sequence of the mycotoxigenic crop pathogen Fusarium proliferatum, strain ITEM 2341 from Date Palm.</title>
        <authorList>
            <person name="Almiman B.F."/>
            <person name="Shittu T.A."/>
            <person name="Muthumeenakshi S."/>
            <person name="Baroncelli R."/>
            <person name="Sreenivasaprasada S."/>
        </authorList>
    </citation>
    <scope>NUCLEOTIDE SEQUENCE [LARGE SCALE GENOMIC DNA]</scope>
    <source>
        <strain evidence="3 4">ITEM 2341</strain>
    </source>
</reference>
<evidence type="ECO:0000256" key="1">
    <source>
        <dbReference type="SAM" id="MobiDB-lite"/>
    </source>
</evidence>
<evidence type="ECO:0000313" key="3">
    <source>
        <dbReference type="EMBL" id="RBA13421.1"/>
    </source>
</evidence>
<gene>
    <name evidence="2" type="ORF">FPRO05_06136</name>
    <name evidence="3" type="ORF">FPRO05_13605</name>
</gene>
<proteinExistence type="predicted"/>
<dbReference type="InterPro" id="IPR021842">
    <property type="entry name" value="DUF3435"/>
</dbReference>
<evidence type="ECO:0008006" key="5">
    <source>
        <dbReference type="Google" id="ProtNLM"/>
    </source>
</evidence>
<dbReference type="EMBL" id="PKMI01000072">
    <property type="protein sequence ID" value="RBA10200.1"/>
    <property type="molecule type" value="Genomic_DNA"/>
</dbReference>
<dbReference type="EMBL" id="PKMI01000029">
    <property type="protein sequence ID" value="RBA13421.1"/>
    <property type="molecule type" value="Genomic_DNA"/>
</dbReference>
<feature type="region of interest" description="Disordered" evidence="1">
    <location>
        <begin position="445"/>
        <end position="468"/>
    </location>
</feature>
<dbReference type="Proteomes" id="UP000251714">
    <property type="component" value="Unassembled WGS sequence"/>
</dbReference>
<protein>
    <recommendedName>
        <fullName evidence="5">FluG domain-containing protein</fullName>
    </recommendedName>
</protein>
<evidence type="ECO:0000313" key="2">
    <source>
        <dbReference type="EMBL" id="RBA10200.1"/>
    </source>
</evidence>
<feature type="compositionally biased region" description="Basic residues" evidence="1">
    <location>
        <begin position="793"/>
        <end position="807"/>
    </location>
</feature>
<feature type="region of interest" description="Disordered" evidence="1">
    <location>
        <begin position="264"/>
        <end position="285"/>
    </location>
</feature>
<dbReference type="Pfam" id="PF11917">
    <property type="entry name" value="DUF3435"/>
    <property type="match status" value="1"/>
</dbReference>
<comment type="caution">
    <text evidence="3">The sequence shown here is derived from an EMBL/GenBank/DDBJ whole genome shotgun (WGS) entry which is preliminary data.</text>
</comment>
<dbReference type="PANTHER" id="PTHR37535">
    <property type="entry name" value="FLUG DOMAIN PROTEIN"/>
    <property type="match status" value="1"/>
</dbReference>
<dbReference type="PANTHER" id="PTHR37535:SF3">
    <property type="entry name" value="FLUG DOMAIN-CONTAINING PROTEIN"/>
    <property type="match status" value="1"/>
</dbReference>
<sequence length="807" mass="93465">MPQSITAGGQHENSAAFLQSFAVQENQRRAAKQKPTLSIEEHAAHRAQLTDVLFIKPKYSGETEINVSGIFRKWTRYCTELKVGDWRATIRNLTRQTAQDFVLYMCERYSITSWGSVEEYIRQFQQLYTTVNGRYLDRNDAKEVYKVCHSLSVRGAELAWSAAARSDRIFVLIHSQYYRRVCIPRFGHRAPNIDGKPVLNVDNLRVLLTFNMAFDTSIFPGERHRISLAGCYQLLCYTGARPAELVDGERKKPKDGSLEELFGHKVAQPQPSGNGEGQVPPSSKDTKLIESLLMQETAGRGRPKALCYEDIQMMIVRHPVTGRCIPAMAIKFVHHKGADNKPRPTIFFFTPTKKLVFCAVSTILALALHDNAFDAPSMTTASAIFGARPSSFKDSVPLRWKVSKMKTPVFRRYHGATLSEDEAMLYSKLRDDLGEQSLNSGYEKPWTPRFARRGASNAANGDAPDSVRDQMMRHDPSFRTFHHAYLNEIAKFDLQNAFLEEEKQNQLFRLFAHVSLTRDPRATADMVPEDVWANLPPDPEIVELEERRAELKQGNYRIDGHPDEEEIRQLTEEIRKKRAQREKQVVKQYREHYFYNCPTWDLEKRARGEEEEEYEEPVINVSIPERARLAELFCHQPDDLSEDQIFQLKIEAVSLMVALCDKRETVRRNRIRQRAEAQLSIMTERLEIEHKPLPSPDRFPLLMHTAQCPDCIGDERLSREERTFTYCRPTIMNDHFDDHHLIRREQAERSGGKIRCEHPKCRDVKLRHVNHFRRHVQEVHGVTLRSSEQVQQRRQRKAKRRRMVKAN</sequence>